<evidence type="ECO:0000313" key="3">
    <source>
        <dbReference type="Proteomes" id="UP001174209"/>
    </source>
</evidence>
<proteinExistence type="predicted"/>
<keyword evidence="1" id="KW-1133">Transmembrane helix</keyword>
<keyword evidence="1" id="KW-0472">Membrane</keyword>
<keyword evidence="1" id="KW-0812">Transmembrane</keyword>
<name>A0ABT8K468_9MICC</name>
<evidence type="ECO:0000256" key="1">
    <source>
        <dbReference type="SAM" id="Phobius"/>
    </source>
</evidence>
<comment type="caution">
    <text evidence="2">The sequence shown here is derived from an EMBL/GenBank/DDBJ whole genome shotgun (WGS) entry which is preliminary data.</text>
</comment>
<evidence type="ECO:0000313" key="2">
    <source>
        <dbReference type="EMBL" id="MDN4611827.1"/>
    </source>
</evidence>
<dbReference type="EMBL" id="JAROCG010000001">
    <property type="protein sequence ID" value="MDN4611827.1"/>
    <property type="molecule type" value="Genomic_DNA"/>
</dbReference>
<feature type="transmembrane region" description="Helical" evidence="1">
    <location>
        <begin position="17"/>
        <end position="35"/>
    </location>
</feature>
<feature type="transmembrane region" description="Helical" evidence="1">
    <location>
        <begin position="55"/>
        <end position="78"/>
    </location>
</feature>
<reference evidence="2" key="1">
    <citation type="submission" date="2023-06" db="EMBL/GenBank/DDBJ databases">
        <title>MT1 and MT2 Draft Genomes of Novel Species.</title>
        <authorList>
            <person name="Venkateswaran K."/>
        </authorList>
    </citation>
    <scope>NUCLEOTIDE SEQUENCE</scope>
    <source>
        <strain evidence="2">IIF3SC-B10</strain>
    </source>
</reference>
<dbReference type="RefSeq" id="WP_301228073.1">
    <property type="nucleotide sequence ID" value="NZ_JAROCG010000001.1"/>
</dbReference>
<sequence length="104" mass="11051">MSGATLARSTMRFGTRLGIAAIALIILGPFINRNFGVGDSLSFMSLPEVWESAPIAVLVSLTYLILLIPCAVLSAMLITTSLVIRHAEASEQSTSNKDSTSNTH</sequence>
<dbReference type="Proteomes" id="UP001174209">
    <property type="component" value="Unassembled WGS sequence"/>
</dbReference>
<keyword evidence="3" id="KW-1185">Reference proteome</keyword>
<accession>A0ABT8K468</accession>
<protein>
    <submittedName>
        <fullName evidence="2">Uncharacterized protein</fullName>
    </submittedName>
</protein>
<organism evidence="2 3">
    <name type="scientific">Arthrobacter burdickii</name>
    <dbReference type="NCBI Taxonomy" id="3035920"/>
    <lineage>
        <taxon>Bacteria</taxon>
        <taxon>Bacillati</taxon>
        <taxon>Actinomycetota</taxon>
        <taxon>Actinomycetes</taxon>
        <taxon>Micrococcales</taxon>
        <taxon>Micrococcaceae</taxon>
        <taxon>Arthrobacter</taxon>
    </lineage>
</organism>
<gene>
    <name evidence="2" type="ORF">P5G52_13235</name>
</gene>